<dbReference type="Pfam" id="PF00208">
    <property type="entry name" value="ELFV_dehydrog"/>
    <property type="match status" value="1"/>
</dbReference>
<dbReference type="GO" id="GO:0000166">
    <property type="term" value="F:nucleotide binding"/>
    <property type="evidence" value="ECO:0007669"/>
    <property type="project" value="UniProtKB-KW"/>
</dbReference>
<dbReference type="Pfam" id="PF02812">
    <property type="entry name" value="ELFV_dehydrog_N"/>
    <property type="match status" value="1"/>
</dbReference>
<dbReference type="InterPro" id="IPR006097">
    <property type="entry name" value="Glu/Leu/Phe/Val/Trp_DH_dimer"/>
</dbReference>
<dbReference type="CDD" id="cd01076">
    <property type="entry name" value="NAD_bind_1_Glu_DH"/>
    <property type="match status" value="1"/>
</dbReference>
<dbReference type="GO" id="GO:0005739">
    <property type="term" value="C:mitochondrion"/>
    <property type="evidence" value="ECO:0007669"/>
    <property type="project" value="UniProtKB-SubCell"/>
</dbReference>
<dbReference type="PANTHER" id="PTHR11606:SF13">
    <property type="entry name" value="GLUTAMATE DEHYDROGENASE 1, MITOCHONDRIAL"/>
    <property type="match status" value="1"/>
</dbReference>
<feature type="binding site" evidence="9">
    <location>
        <position position="271"/>
    </location>
    <ligand>
        <name>NAD(+)</name>
        <dbReference type="ChEBI" id="CHEBI:57540"/>
    </ligand>
</feature>
<dbReference type="InterPro" id="IPR046346">
    <property type="entry name" value="Aminoacid_DH-like_N_sf"/>
</dbReference>
<evidence type="ECO:0000259" key="12">
    <source>
        <dbReference type="SMART" id="SM00839"/>
    </source>
</evidence>
<evidence type="ECO:0000256" key="1">
    <source>
        <dbReference type="ARBA" id="ARBA00004173"/>
    </source>
</evidence>
<keyword evidence="4" id="KW-0496">Mitochondrion</keyword>
<dbReference type="AlphaFoldDB" id="A0A9J2P8L8"/>
<evidence type="ECO:0000313" key="14">
    <source>
        <dbReference type="WBParaSite" id="ALUE_0000573801-mRNA-1"/>
    </source>
</evidence>
<evidence type="ECO:0000256" key="11">
    <source>
        <dbReference type="RuleBase" id="RU004417"/>
    </source>
</evidence>
<comment type="catalytic activity">
    <reaction evidence="5">
        <text>L-glutamate + NAD(+) + H2O = 2-oxoglutarate + NH4(+) + NADH + H(+)</text>
        <dbReference type="Rhea" id="RHEA:15133"/>
        <dbReference type="ChEBI" id="CHEBI:15377"/>
        <dbReference type="ChEBI" id="CHEBI:15378"/>
        <dbReference type="ChEBI" id="CHEBI:16810"/>
        <dbReference type="ChEBI" id="CHEBI:28938"/>
        <dbReference type="ChEBI" id="CHEBI:29985"/>
        <dbReference type="ChEBI" id="CHEBI:57540"/>
        <dbReference type="ChEBI" id="CHEBI:57945"/>
        <dbReference type="EC" id="1.4.1.3"/>
    </reaction>
</comment>
<dbReference type="PIRSF" id="PIRSF000185">
    <property type="entry name" value="Glu_DH"/>
    <property type="match status" value="1"/>
</dbReference>
<sequence length="527" mass="57962">MSRQLATGETVDPVAQAHDSMKPIDEQLDPSFFKSVDYYVDRGIAVIRQKLIEEAKGNKNLVNGILGVIKPVSKVLYITFPVRRDNGQYEMVEAWRAQHSEHRMPCKGGIRYADNVNEDEVKALAALMTYKCAVVDVPFGGAKGAVKIDPRKYSEHELEKITRRMAIETAKKGFLGPGIDVPAPDMGTGEREMAWIADTYRLTIGHLDKESSACVTGKPIISGGIRGRTAATGRGVWQGLEVFLNNEEYMTKVGLTTGIKGKKFIVQGFGNVGTHTMIFLVKAGAICIGLQEWNCSLQNPNGIDPIALLAYKNSHGNSVEGFPGAKPFEPFRELMYQPCDIFVPAACEKVIHKENAARMQAKIIAEAANGPTTPAADKILMGKGNCLVLPDMFINSGGVTVSFFEWLKNLNHVSYGRLSFKHETDLSNNLLESVQESLERDLGKKLKIEPTKTLKERVGEMSEEEIVIAALEYSMQRAGAARTGSEEQLPLRRNSHAEEWDGTATETRQKLNPCHAVPGANQLVCLV</sequence>
<feature type="active site" description="Proton donor" evidence="8">
    <location>
        <position position="143"/>
    </location>
</feature>
<evidence type="ECO:0000256" key="3">
    <source>
        <dbReference type="ARBA" id="ARBA00023002"/>
    </source>
</evidence>
<dbReference type="SMART" id="SM00839">
    <property type="entry name" value="ELFV_dehydrog"/>
    <property type="match status" value="1"/>
</dbReference>
<comment type="catalytic activity">
    <reaction evidence="6">
        <text>L-glutamate + NADP(+) + H2O = 2-oxoglutarate + NH4(+) + NADPH + H(+)</text>
        <dbReference type="Rhea" id="RHEA:11612"/>
        <dbReference type="ChEBI" id="CHEBI:15377"/>
        <dbReference type="ChEBI" id="CHEBI:15378"/>
        <dbReference type="ChEBI" id="CHEBI:16810"/>
        <dbReference type="ChEBI" id="CHEBI:28938"/>
        <dbReference type="ChEBI" id="CHEBI:29985"/>
        <dbReference type="ChEBI" id="CHEBI:57783"/>
        <dbReference type="ChEBI" id="CHEBI:58349"/>
        <dbReference type="EC" id="1.4.1.3"/>
    </reaction>
</comment>
<reference evidence="14" key="1">
    <citation type="submission" date="2023-03" db="UniProtKB">
        <authorList>
            <consortium name="WormBaseParasite"/>
        </authorList>
    </citation>
    <scope>IDENTIFICATION</scope>
</reference>
<comment type="similarity">
    <text evidence="2 7 11">Belongs to the Glu/Leu/Phe/Val dehydrogenases family.</text>
</comment>
<dbReference type="GO" id="GO:0004352">
    <property type="term" value="F:glutamate dehydrogenase (NAD+) activity"/>
    <property type="evidence" value="ECO:0007669"/>
    <property type="project" value="TreeGrafter"/>
</dbReference>
<dbReference type="InterPro" id="IPR033922">
    <property type="entry name" value="NAD_bind_Glu_DH"/>
</dbReference>
<dbReference type="WBParaSite" id="ALUE_0000573801-mRNA-1">
    <property type="protein sequence ID" value="ALUE_0000573801-mRNA-1"/>
    <property type="gene ID" value="ALUE_0000573801"/>
</dbReference>
<dbReference type="GO" id="GO:0006538">
    <property type="term" value="P:L-glutamate catabolic process"/>
    <property type="evidence" value="ECO:0007669"/>
    <property type="project" value="TreeGrafter"/>
</dbReference>
<dbReference type="Gene3D" id="1.10.287.140">
    <property type="match status" value="1"/>
</dbReference>
<dbReference type="Proteomes" id="UP000036681">
    <property type="component" value="Unplaced"/>
</dbReference>
<feature type="binding site" evidence="9">
    <location>
        <position position="232"/>
    </location>
    <ligand>
        <name>NAD(+)</name>
        <dbReference type="ChEBI" id="CHEBI:57540"/>
    </ligand>
</feature>
<evidence type="ECO:0000256" key="4">
    <source>
        <dbReference type="ARBA" id="ARBA00023128"/>
    </source>
</evidence>
<evidence type="ECO:0000256" key="9">
    <source>
        <dbReference type="PIRSR" id="PIRSR000185-2"/>
    </source>
</evidence>
<dbReference type="InterPro" id="IPR006095">
    <property type="entry name" value="Glu/Leu/Phe/Val/Trp_DH"/>
</dbReference>
<feature type="binding site" evidence="9">
    <location>
        <position position="131"/>
    </location>
    <ligand>
        <name>substrate</name>
    </ligand>
</feature>
<accession>A0A9J2P8L8</accession>
<name>A0A9J2P8L8_ASCLU</name>
<evidence type="ECO:0000256" key="2">
    <source>
        <dbReference type="ARBA" id="ARBA00006382"/>
    </source>
</evidence>
<protein>
    <recommendedName>
        <fullName evidence="7">Glutamate dehydrogenase</fullName>
    </recommendedName>
</protein>
<dbReference type="PANTHER" id="PTHR11606">
    <property type="entry name" value="GLUTAMATE DEHYDROGENASE"/>
    <property type="match status" value="1"/>
</dbReference>
<dbReference type="Gene3D" id="3.40.50.720">
    <property type="entry name" value="NAD(P)-binding Rossmann-like Domain"/>
    <property type="match status" value="1"/>
</dbReference>
<keyword evidence="3 7" id="KW-0560">Oxidoreductase</keyword>
<evidence type="ECO:0000256" key="7">
    <source>
        <dbReference type="PIRNR" id="PIRNR000185"/>
    </source>
</evidence>
<dbReference type="Gene3D" id="3.40.50.10860">
    <property type="entry name" value="Leucine Dehydrogenase, chain A, domain 1"/>
    <property type="match status" value="1"/>
</dbReference>
<feature type="domain" description="Glutamate/phenylalanine/leucine/valine/L-tryptophan dehydrogenase C-terminal" evidence="12">
    <location>
        <begin position="225"/>
        <end position="486"/>
    </location>
</feature>
<evidence type="ECO:0000256" key="10">
    <source>
        <dbReference type="PIRSR" id="PIRSR000185-3"/>
    </source>
</evidence>
<comment type="subcellular location">
    <subcellularLocation>
        <location evidence="1">Mitochondrion</location>
    </subcellularLocation>
</comment>
<feature type="binding site" evidence="9">
    <location>
        <position position="107"/>
    </location>
    <ligand>
        <name>substrate</name>
    </ligand>
</feature>
<keyword evidence="13" id="KW-1185">Reference proteome</keyword>
<dbReference type="PRINTS" id="PR00082">
    <property type="entry name" value="GLFDHDRGNASE"/>
</dbReference>
<feature type="site" description="Important for catalysis" evidence="10">
    <location>
        <position position="185"/>
    </location>
</feature>
<keyword evidence="9" id="KW-0520">NAD</keyword>
<evidence type="ECO:0000313" key="13">
    <source>
        <dbReference type="Proteomes" id="UP000036681"/>
    </source>
</evidence>
<dbReference type="InterPro" id="IPR006096">
    <property type="entry name" value="Glu/Leu/Phe/Val/Trp_DH_C"/>
</dbReference>
<dbReference type="SUPFAM" id="SSF53223">
    <property type="entry name" value="Aminoacid dehydrogenase-like, N-terminal domain"/>
    <property type="match status" value="1"/>
</dbReference>
<organism evidence="13 14">
    <name type="scientific">Ascaris lumbricoides</name>
    <name type="common">Giant roundworm</name>
    <dbReference type="NCBI Taxonomy" id="6252"/>
    <lineage>
        <taxon>Eukaryota</taxon>
        <taxon>Metazoa</taxon>
        <taxon>Ecdysozoa</taxon>
        <taxon>Nematoda</taxon>
        <taxon>Chromadorea</taxon>
        <taxon>Rhabditida</taxon>
        <taxon>Spirurina</taxon>
        <taxon>Ascaridomorpha</taxon>
        <taxon>Ascaridoidea</taxon>
        <taxon>Ascarididae</taxon>
        <taxon>Ascaris</taxon>
    </lineage>
</organism>
<proteinExistence type="inferred from homology"/>
<keyword evidence="9" id="KW-0547">Nucleotide-binding</keyword>
<dbReference type="SUPFAM" id="SSF51735">
    <property type="entry name" value="NAD(P)-binding Rossmann-fold domains"/>
    <property type="match status" value="1"/>
</dbReference>
<evidence type="ECO:0000256" key="5">
    <source>
        <dbReference type="ARBA" id="ARBA00047867"/>
    </source>
</evidence>
<feature type="binding site" evidence="9">
    <location>
        <position position="402"/>
    </location>
    <ligand>
        <name>substrate</name>
    </ligand>
</feature>
<evidence type="ECO:0000256" key="6">
    <source>
        <dbReference type="ARBA" id="ARBA00048577"/>
    </source>
</evidence>
<dbReference type="InterPro" id="IPR014362">
    <property type="entry name" value="Glu_DH"/>
</dbReference>
<dbReference type="FunFam" id="3.40.50.720:FF:000100">
    <property type="entry name" value="Glutamate dehydrogenase 1, mitochondrial"/>
    <property type="match status" value="1"/>
</dbReference>
<evidence type="ECO:0000256" key="8">
    <source>
        <dbReference type="PIRSR" id="PIRSR000185-1"/>
    </source>
</evidence>
<dbReference type="InterPro" id="IPR036291">
    <property type="entry name" value="NAD(P)-bd_dom_sf"/>
</dbReference>